<sequence length="141" mass="15614">MSCLRHFGRFADVLYKDYLIILKSATSVLLVDDDGSVRDVILAGLLGRGFVVAAAESGESALELLRGHGGFDVVISDICMPGMSGFELRKKVMALYPDTYFILISGYTDGVPEPVPILRKPFRLSQLEDRIRSWQMGSQQQ</sequence>
<proteinExistence type="predicted"/>
<reference evidence="5" key="1">
    <citation type="submission" date="2016-11" db="EMBL/GenBank/DDBJ databases">
        <title>Comparative genomic and phenotypic analysis of Granulibacter bethesdensis clinical isolates from patients with chronic granulomatous disease.</title>
        <authorList>
            <person name="Zarember K.A."/>
            <person name="Porcella S.F."/>
            <person name="Chu J."/>
            <person name="Ding L."/>
            <person name="Dahlstrom E."/>
            <person name="Barbian K."/>
            <person name="Martens C."/>
            <person name="Sykora L."/>
            <person name="Kramer S."/>
            <person name="Pettinato A.M."/>
            <person name="Hong H."/>
            <person name="Wald G."/>
            <person name="Berg L.J."/>
            <person name="Rogge L.S."/>
            <person name="Greenberg D.E."/>
            <person name="Falcone E.L."/>
            <person name="Neves J.F."/>
            <person name="Simoes M.J."/>
            <person name="Casal M."/>
            <person name="Rodriguez-Lopez F.C."/>
            <person name="Zelazny A."/>
            <person name="Gallin J.I."/>
            <person name="Holland S.M."/>
        </authorList>
    </citation>
    <scope>NUCLEOTIDE SEQUENCE [LARGE SCALE GENOMIC DNA]</scope>
    <source>
        <strain evidence="5">NIH9.1</strain>
    </source>
</reference>
<dbReference type="InterPro" id="IPR011006">
    <property type="entry name" value="CheY-like_superfamily"/>
</dbReference>
<dbReference type="GO" id="GO:0016301">
    <property type="term" value="F:kinase activity"/>
    <property type="evidence" value="ECO:0007669"/>
    <property type="project" value="UniProtKB-KW"/>
</dbReference>
<dbReference type="EC" id="2.7.3.-" evidence="4"/>
<accession>A0AAC9K6X3</accession>
<organism evidence="4 5">
    <name type="scientific">Granulibacter bethesdensis</name>
    <dbReference type="NCBI Taxonomy" id="364410"/>
    <lineage>
        <taxon>Bacteria</taxon>
        <taxon>Pseudomonadati</taxon>
        <taxon>Pseudomonadota</taxon>
        <taxon>Alphaproteobacteria</taxon>
        <taxon>Acetobacterales</taxon>
        <taxon>Acetobacteraceae</taxon>
        <taxon>Granulibacter</taxon>
    </lineage>
</organism>
<dbReference type="PROSITE" id="PS50110">
    <property type="entry name" value="RESPONSE_REGULATORY"/>
    <property type="match status" value="1"/>
</dbReference>
<dbReference type="GO" id="GO:0000160">
    <property type="term" value="P:phosphorelay signal transduction system"/>
    <property type="evidence" value="ECO:0007669"/>
    <property type="project" value="InterPro"/>
</dbReference>
<keyword evidence="4" id="KW-0808">Transferase</keyword>
<keyword evidence="4" id="KW-0418">Kinase</keyword>
<feature type="modified residue" description="4-aspartylphosphate" evidence="2">
    <location>
        <position position="77"/>
    </location>
</feature>
<keyword evidence="1 2" id="KW-0597">Phosphoprotein</keyword>
<evidence type="ECO:0000313" key="4">
    <source>
        <dbReference type="EMBL" id="APH54316.1"/>
    </source>
</evidence>
<evidence type="ECO:0000256" key="1">
    <source>
        <dbReference type="ARBA" id="ARBA00022553"/>
    </source>
</evidence>
<name>A0AAC9K6X3_9PROT</name>
<dbReference type="Gene3D" id="3.40.50.2300">
    <property type="match status" value="1"/>
</dbReference>
<dbReference type="SUPFAM" id="SSF52172">
    <property type="entry name" value="CheY-like"/>
    <property type="match status" value="1"/>
</dbReference>
<dbReference type="AlphaFoldDB" id="A0AAC9K6X3"/>
<evidence type="ECO:0000259" key="3">
    <source>
        <dbReference type="PROSITE" id="PS50110"/>
    </source>
</evidence>
<gene>
    <name evidence="4" type="ORF">GbCGDNIH9_1020</name>
</gene>
<evidence type="ECO:0000313" key="5">
    <source>
        <dbReference type="Proteomes" id="UP000182373"/>
    </source>
</evidence>
<feature type="domain" description="Response regulatory" evidence="3">
    <location>
        <begin position="27"/>
        <end position="135"/>
    </location>
</feature>
<dbReference type="PANTHER" id="PTHR44591:SF21">
    <property type="entry name" value="TWO-COMPONENT RESPONSE REGULATOR"/>
    <property type="match status" value="1"/>
</dbReference>
<dbReference type="PANTHER" id="PTHR44591">
    <property type="entry name" value="STRESS RESPONSE REGULATOR PROTEIN 1"/>
    <property type="match status" value="1"/>
</dbReference>
<dbReference type="InterPro" id="IPR001789">
    <property type="entry name" value="Sig_transdc_resp-reg_receiver"/>
</dbReference>
<protein>
    <submittedName>
        <fullName evidence="4">Sensory transduction protein kinase</fullName>
        <ecNumber evidence="4">2.7.3.-</ecNumber>
    </submittedName>
</protein>
<dbReference type="EMBL" id="CP018191">
    <property type="protein sequence ID" value="APH54316.1"/>
    <property type="molecule type" value="Genomic_DNA"/>
</dbReference>
<dbReference type="Pfam" id="PF00072">
    <property type="entry name" value="Response_reg"/>
    <property type="match status" value="1"/>
</dbReference>
<dbReference type="SMART" id="SM00448">
    <property type="entry name" value="REC"/>
    <property type="match status" value="1"/>
</dbReference>
<dbReference type="InterPro" id="IPR050595">
    <property type="entry name" value="Bact_response_regulator"/>
</dbReference>
<dbReference type="Proteomes" id="UP000182373">
    <property type="component" value="Chromosome"/>
</dbReference>
<evidence type="ECO:0000256" key="2">
    <source>
        <dbReference type="PROSITE-ProRule" id="PRU00169"/>
    </source>
</evidence>